<sequence length="85" mass="7995">MATAGDSTNKIILPQILNGNVDSGSNSGFGASGTSSAKHNSGTNKSAAPATGNGGATANGNTVLGSNGIIVAGGVPNVPTSNLNV</sequence>
<dbReference type="EMBL" id="CH919315">
    <property type="protein sequence ID" value="EDW04982.1"/>
    <property type="molecule type" value="Genomic_DNA"/>
</dbReference>
<accession>B4K2J4</accession>
<keyword evidence="3" id="KW-1185">Reference proteome</keyword>
<name>B4K2J4_DROGR</name>
<dbReference type="HOGENOM" id="CLU_2515016_0_0_1"/>
<evidence type="ECO:0000313" key="2">
    <source>
        <dbReference type="EMBL" id="EDW04982.1"/>
    </source>
</evidence>
<reference evidence="2 3" key="1">
    <citation type="journal article" date="2007" name="Nature">
        <title>Evolution of genes and genomes on the Drosophila phylogeny.</title>
        <authorList>
            <consortium name="Drosophila 12 Genomes Consortium"/>
            <person name="Clark A.G."/>
            <person name="Eisen M.B."/>
            <person name="Smith D.R."/>
            <person name="Bergman C.M."/>
            <person name="Oliver B."/>
            <person name="Markow T.A."/>
            <person name="Kaufman T.C."/>
            <person name="Kellis M."/>
            <person name="Gelbart W."/>
            <person name="Iyer V.N."/>
            <person name="Pollard D.A."/>
            <person name="Sackton T.B."/>
            <person name="Larracuente A.M."/>
            <person name="Singh N.D."/>
            <person name="Abad J.P."/>
            <person name="Abt D.N."/>
            <person name="Adryan B."/>
            <person name="Aguade M."/>
            <person name="Akashi H."/>
            <person name="Anderson W.W."/>
            <person name="Aquadro C.F."/>
            <person name="Ardell D.H."/>
            <person name="Arguello R."/>
            <person name="Artieri C.G."/>
            <person name="Barbash D.A."/>
            <person name="Barker D."/>
            <person name="Barsanti P."/>
            <person name="Batterham P."/>
            <person name="Batzoglou S."/>
            <person name="Begun D."/>
            <person name="Bhutkar A."/>
            <person name="Blanco E."/>
            <person name="Bosak S.A."/>
            <person name="Bradley R.K."/>
            <person name="Brand A.D."/>
            <person name="Brent M.R."/>
            <person name="Brooks A.N."/>
            <person name="Brown R.H."/>
            <person name="Butlin R.K."/>
            <person name="Caggese C."/>
            <person name="Calvi B.R."/>
            <person name="Bernardo de Carvalho A."/>
            <person name="Caspi A."/>
            <person name="Castrezana S."/>
            <person name="Celniker S.E."/>
            <person name="Chang J.L."/>
            <person name="Chapple C."/>
            <person name="Chatterji S."/>
            <person name="Chinwalla A."/>
            <person name="Civetta A."/>
            <person name="Clifton S.W."/>
            <person name="Comeron J.M."/>
            <person name="Costello J.C."/>
            <person name="Coyne J.A."/>
            <person name="Daub J."/>
            <person name="David R.G."/>
            <person name="Delcher A.L."/>
            <person name="Delehaunty K."/>
            <person name="Do C.B."/>
            <person name="Ebling H."/>
            <person name="Edwards K."/>
            <person name="Eickbush T."/>
            <person name="Evans J.D."/>
            <person name="Filipski A."/>
            <person name="Findeiss S."/>
            <person name="Freyhult E."/>
            <person name="Fulton L."/>
            <person name="Fulton R."/>
            <person name="Garcia A.C."/>
            <person name="Gardiner A."/>
            <person name="Garfield D.A."/>
            <person name="Garvin B.E."/>
            <person name="Gibson G."/>
            <person name="Gilbert D."/>
            <person name="Gnerre S."/>
            <person name="Godfrey J."/>
            <person name="Good R."/>
            <person name="Gotea V."/>
            <person name="Gravely B."/>
            <person name="Greenberg A.J."/>
            <person name="Griffiths-Jones S."/>
            <person name="Gross S."/>
            <person name="Guigo R."/>
            <person name="Gustafson E.A."/>
            <person name="Haerty W."/>
            <person name="Hahn M.W."/>
            <person name="Halligan D.L."/>
            <person name="Halpern A.L."/>
            <person name="Halter G.M."/>
            <person name="Han M.V."/>
            <person name="Heger A."/>
            <person name="Hillier L."/>
            <person name="Hinrichs A.S."/>
            <person name="Holmes I."/>
            <person name="Hoskins R.A."/>
            <person name="Hubisz M.J."/>
            <person name="Hultmark D."/>
            <person name="Huntley M.A."/>
            <person name="Jaffe D.B."/>
            <person name="Jagadeeshan S."/>
            <person name="Jeck W.R."/>
            <person name="Johnson J."/>
            <person name="Jones C.D."/>
            <person name="Jordan W.C."/>
            <person name="Karpen G.H."/>
            <person name="Kataoka E."/>
            <person name="Keightley P.D."/>
            <person name="Kheradpour P."/>
            <person name="Kirkness E.F."/>
            <person name="Koerich L.B."/>
            <person name="Kristiansen K."/>
            <person name="Kudrna D."/>
            <person name="Kulathinal R.J."/>
            <person name="Kumar S."/>
            <person name="Kwok R."/>
            <person name="Lander E."/>
            <person name="Langley C.H."/>
            <person name="Lapoint R."/>
            <person name="Lazzaro B.P."/>
            <person name="Lee S.J."/>
            <person name="Levesque L."/>
            <person name="Li R."/>
            <person name="Lin C.F."/>
            <person name="Lin M.F."/>
            <person name="Lindblad-Toh K."/>
            <person name="Llopart A."/>
            <person name="Long M."/>
            <person name="Low L."/>
            <person name="Lozovsky E."/>
            <person name="Lu J."/>
            <person name="Luo M."/>
            <person name="Machado C.A."/>
            <person name="Makalowski W."/>
            <person name="Marzo M."/>
            <person name="Matsuda M."/>
            <person name="Matzkin L."/>
            <person name="McAllister B."/>
            <person name="McBride C.S."/>
            <person name="McKernan B."/>
            <person name="McKernan K."/>
            <person name="Mendez-Lago M."/>
            <person name="Minx P."/>
            <person name="Mollenhauer M.U."/>
            <person name="Montooth K."/>
            <person name="Mount S.M."/>
            <person name="Mu X."/>
            <person name="Myers E."/>
            <person name="Negre B."/>
            <person name="Newfeld S."/>
            <person name="Nielsen R."/>
            <person name="Noor M.A."/>
            <person name="O'Grady P."/>
            <person name="Pachter L."/>
            <person name="Papaceit M."/>
            <person name="Parisi M.J."/>
            <person name="Parisi M."/>
            <person name="Parts L."/>
            <person name="Pedersen J.S."/>
            <person name="Pesole G."/>
            <person name="Phillippy A.M."/>
            <person name="Ponting C.P."/>
            <person name="Pop M."/>
            <person name="Porcelli D."/>
            <person name="Powell J.R."/>
            <person name="Prohaska S."/>
            <person name="Pruitt K."/>
            <person name="Puig M."/>
            <person name="Quesneville H."/>
            <person name="Ram K.R."/>
            <person name="Rand D."/>
            <person name="Rasmussen M.D."/>
            <person name="Reed L.K."/>
            <person name="Reenan R."/>
            <person name="Reily A."/>
            <person name="Remington K.A."/>
            <person name="Rieger T.T."/>
            <person name="Ritchie M.G."/>
            <person name="Robin C."/>
            <person name="Rogers Y.H."/>
            <person name="Rohde C."/>
            <person name="Rozas J."/>
            <person name="Rubenfield M.J."/>
            <person name="Ruiz A."/>
            <person name="Russo S."/>
            <person name="Salzberg S.L."/>
            <person name="Sanchez-Gracia A."/>
            <person name="Saranga D.J."/>
            <person name="Sato H."/>
            <person name="Schaeffer S.W."/>
            <person name="Schatz M.C."/>
            <person name="Schlenke T."/>
            <person name="Schwartz R."/>
            <person name="Segarra C."/>
            <person name="Singh R.S."/>
            <person name="Sirot L."/>
            <person name="Sirota M."/>
            <person name="Sisneros N.B."/>
            <person name="Smith C.D."/>
            <person name="Smith T.F."/>
            <person name="Spieth J."/>
            <person name="Stage D.E."/>
            <person name="Stark A."/>
            <person name="Stephan W."/>
            <person name="Strausberg R.L."/>
            <person name="Strempel S."/>
            <person name="Sturgill D."/>
            <person name="Sutton G."/>
            <person name="Sutton G.G."/>
            <person name="Tao W."/>
            <person name="Teichmann S."/>
            <person name="Tobari Y.N."/>
            <person name="Tomimura Y."/>
            <person name="Tsolas J.M."/>
            <person name="Valente V.L."/>
            <person name="Venter E."/>
            <person name="Venter J.C."/>
            <person name="Vicario S."/>
            <person name="Vieira F.G."/>
            <person name="Vilella A.J."/>
            <person name="Villasante A."/>
            <person name="Walenz B."/>
            <person name="Wang J."/>
            <person name="Wasserman M."/>
            <person name="Watts T."/>
            <person name="Wilson D."/>
            <person name="Wilson R.K."/>
            <person name="Wing R.A."/>
            <person name="Wolfner M.F."/>
            <person name="Wong A."/>
            <person name="Wong G.K."/>
            <person name="Wu C.I."/>
            <person name="Wu G."/>
            <person name="Yamamoto D."/>
            <person name="Yang H.P."/>
            <person name="Yang S.P."/>
            <person name="Yorke J.A."/>
            <person name="Yoshida K."/>
            <person name="Zdobnov E."/>
            <person name="Zhang P."/>
            <person name="Zhang Y."/>
            <person name="Zimin A.V."/>
            <person name="Baldwin J."/>
            <person name="Abdouelleil A."/>
            <person name="Abdulkadir J."/>
            <person name="Abebe A."/>
            <person name="Abera B."/>
            <person name="Abreu J."/>
            <person name="Acer S.C."/>
            <person name="Aftuck L."/>
            <person name="Alexander A."/>
            <person name="An P."/>
            <person name="Anderson E."/>
            <person name="Anderson S."/>
            <person name="Arachi H."/>
            <person name="Azer M."/>
            <person name="Bachantsang P."/>
            <person name="Barry A."/>
            <person name="Bayul T."/>
            <person name="Berlin A."/>
            <person name="Bessette D."/>
            <person name="Bloom T."/>
            <person name="Blye J."/>
            <person name="Boguslavskiy L."/>
            <person name="Bonnet C."/>
            <person name="Boukhgalter B."/>
            <person name="Bourzgui I."/>
            <person name="Brown A."/>
            <person name="Cahill P."/>
            <person name="Channer S."/>
            <person name="Cheshatsang Y."/>
            <person name="Chuda L."/>
            <person name="Citroen M."/>
            <person name="Collymore A."/>
            <person name="Cooke P."/>
            <person name="Costello M."/>
            <person name="D'Aco K."/>
            <person name="Daza R."/>
            <person name="De Haan G."/>
            <person name="DeGray S."/>
            <person name="DeMaso C."/>
            <person name="Dhargay N."/>
            <person name="Dooley K."/>
            <person name="Dooley E."/>
            <person name="Doricent M."/>
            <person name="Dorje P."/>
            <person name="Dorjee K."/>
            <person name="Dupes A."/>
            <person name="Elong R."/>
            <person name="Falk J."/>
            <person name="Farina A."/>
            <person name="Faro S."/>
            <person name="Ferguson D."/>
            <person name="Fisher S."/>
            <person name="Foley C.D."/>
            <person name="Franke A."/>
            <person name="Friedrich D."/>
            <person name="Gadbois L."/>
            <person name="Gearin G."/>
            <person name="Gearin C.R."/>
            <person name="Giannoukos G."/>
            <person name="Goode T."/>
            <person name="Graham J."/>
            <person name="Grandbois E."/>
            <person name="Grewal S."/>
            <person name="Gyaltsen K."/>
            <person name="Hafez N."/>
            <person name="Hagos B."/>
            <person name="Hall J."/>
            <person name="Henson C."/>
            <person name="Hollinger A."/>
            <person name="Honan T."/>
            <person name="Huard M.D."/>
            <person name="Hughes L."/>
            <person name="Hurhula B."/>
            <person name="Husby M.E."/>
            <person name="Kamat A."/>
            <person name="Kanga B."/>
            <person name="Kashin S."/>
            <person name="Khazanovich D."/>
            <person name="Kisner P."/>
            <person name="Lance K."/>
            <person name="Lara M."/>
            <person name="Lee W."/>
            <person name="Lennon N."/>
            <person name="Letendre F."/>
            <person name="LeVine R."/>
            <person name="Lipovsky A."/>
            <person name="Liu X."/>
            <person name="Liu J."/>
            <person name="Liu S."/>
            <person name="Lokyitsang T."/>
            <person name="Lokyitsang Y."/>
            <person name="Lubonja R."/>
            <person name="Lui A."/>
            <person name="MacDonald P."/>
            <person name="Magnisalis V."/>
            <person name="Maru K."/>
            <person name="Matthews C."/>
            <person name="McCusker W."/>
            <person name="McDonough S."/>
            <person name="Mehta T."/>
            <person name="Meldrim J."/>
            <person name="Meneus L."/>
            <person name="Mihai O."/>
            <person name="Mihalev A."/>
            <person name="Mihova T."/>
            <person name="Mittelman R."/>
            <person name="Mlenga V."/>
            <person name="Montmayeur A."/>
            <person name="Mulrain L."/>
            <person name="Navidi A."/>
            <person name="Naylor J."/>
            <person name="Negash T."/>
            <person name="Nguyen T."/>
            <person name="Nguyen N."/>
            <person name="Nicol R."/>
            <person name="Norbu C."/>
            <person name="Norbu N."/>
            <person name="Novod N."/>
            <person name="O'Neill B."/>
            <person name="Osman S."/>
            <person name="Markiewicz E."/>
            <person name="Oyono O.L."/>
            <person name="Patti C."/>
            <person name="Phunkhang P."/>
            <person name="Pierre F."/>
            <person name="Priest M."/>
            <person name="Raghuraman S."/>
            <person name="Rege F."/>
            <person name="Reyes R."/>
            <person name="Rise C."/>
            <person name="Rogov P."/>
            <person name="Ross K."/>
            <person name="Ryan E."/>
            <person name="Settipalli S."/>
            <person name="Shea T."/>
            <person name="Sherpa N."/>
            <person name="Shi L."/>
            <person name="Shih D."/>
            <person name="Sparrow T."/>
            <person name="Spaulding J."/>
            <person name="Stalker J."/>
            <person name="Stange-Thomann N."/>
            <person name="Stavropoulos S."/>
            <person name="Stone C."/>
            <person name="Strader C."/>
            <person name="Tesfaye S."/>
            <person name="Thomson T."/>
            <person name="Thoulutsang Y."/>
            <person name="Thoulutsang D."/>
            <person name="Topham K."/>
            <person name="Topping I."/>
            <person name="Tsamla T."/>
            <person name="Vassiliev H."/>
            <person name="Vo A."/>
            <person name="Wangchuk T."/>
            <person name="Wangdi T."/>
            <person name="Weiand M."/>
            <person name="Wilkinson J."/>
            <person name="Wilson A."/>
            <person name="Yadav S."/>
            <person name="Young G."/>
            <person name="Yu Q."/>
            <person name="Zembek L."/>
            <person name="Zhong D."/>
            <person name="Zimmer A."/>
            <person name="Zwirko Z."/>
            <person name="Jaffe D.B."/>
            <person name="Alvarez P."/>
            <person name="Brockman W."/>
            <person name="Butler J."/>
            <person name="Chin C."/>
            <person name="Gnerre S."/>
            <person name="Grabherr M."/>
            <person name="Kleber M."/>
            <person name="Mauceli E."/>
            <person name="MacCallum I."/>
        </authorList>
    </citation>
    <scope>NUCLEOTIDE SEQUENCE [LARGE SCALE GENOMIC DNA]</scope>
    <source>
        <strain evidence="3">Tucson 15287-2541.00</strain>
    </source>
</reference>
<protein>
    <submittedName>
        <fullName evidence="2">GH12896</fullName>
    </submittedName>
</protein>
<feature type="region of interest" description="Disordered" evidence="1">
    <location>
        <begin position="23"/>
        <end position="59"/>
    </location>
</feature>
<gene>
    <name evidence="2" type="primary">Dgri\GH12896</name>
    <name evidence="2" type="ORF">Dgri_GH12896</name>
</gene>
<dbReference type="STRING" id="7222.B4K2J4"/>
<dbReference type="GO" id="GO:0050808">
    <property type="term" value="P:synapse organization"/>
    <property type="evidence" value="ECO:0007669"/>
    <property type="project" value="EnsemblMetazoa"/>
</dbReference>
<organism evidence="3">
    <name type="scientific">Drosophila grimshawi</name>
    <name type="common">Hawaiian fruit fly</name>
    <name type="synonym">Idiomyia grimshawi</name>
    <dbReference type="NCBI Taxonomy" id="7222"/>
    <lineage>
        <taxon>Eukaryota</taxon>
        <taxon>Metazoa</taxon>
        <taxon>Ecdysozoa</taxon>
        <taxon>Arthropoda</taxon>
        <taxon>Hexapoda</taxon>
        <taxon>Insecta</taxon>
        <taxon>Pterygota</taxon>
        <taxon>Neoptera</taxon>
        <taxon>Endopterygota</taxon>
        <taxon>Diptera</taxon>
        <taxon>Brachycera</taxon>
        <taxon>Muscomorpha</taxon>
        <taxon>Ephydroidea</taxon>
        <taxon>Drosophilidae</taxon>
        <taxon>Drosophila</taxon>
        <taxon>Hawaiian Drosophila</taxon>
    </lineage>
</organism>
<dbReference type="AlphaFoldDB" id="B4K2J4"/>
<evidence type="ECO:0000256" key="1">
    <source>
        <dbReference type="SAM" id="MobiDB-lite"/>
    </source>
</evidence>
<evidence type="ECO:0000313" key="3">
    <source>
        <dbReference type="Proteomes" id="UP000001070"/>
    </source>
</evidence>
<dbReference type="OrthoDB" id="10012075at2759"/>
<feature type="compositionally biased region" description="Polar residues" evidence="1">
    <location>
        <begin position="23"/>
        <end position="46"/>
    </location>
</feature>
<dbReference type="Proteomes" id="UP000001070">
    <property type="component" value="Unassembled WGS sequence"/>
</dbReference>
<proteinExistence type="predicted"/>